<dbReference type="AlphaFoldDB" id="A0A142KGV8"/>
<proteinExistence type="predicted"/>
<dbReference type="CDD" id="cd02199">
    <property type="entry name" value="YjgF_YER057c_UK114_like_1"/>
    <property type="match status" value="1"/>
</dbReference>
<dbReference type="OrthoDB" id="9806229at2"/>
<evidence type="ECO:0000313" key="4">
    <source>
        <dbReference type="Proteomes" id="UP000075221"/>
    </source>
</evidence>
<dbReference type="KEGG" id="aaci:ASQ49_07525"/>
<dbReference type="Gene3D" id="3.30.1330.40">
    <property type="entry name" value="RutC-like"/>
    <property type="match status" value="1"/>
</dbReference>
<evidence type="ECO:0000313" key="5">
    <source>
        <dbReference type="Proteomes" id="UP000178666"/>
    </source>
</evidence>
<dbReference type="OMA" id="CVEIEMI"/>
<dbReference type="InterPro" id="IPR013813">
    <property type="entry name" value="Endoribo_LPSP/chorism_mut-like"/>
</dbReference>
<dbReference type="EMBL" id="CP014352">
    <property type="protein sequence ID" value="AMS05346.1"/>
    <property type="molecule type" value="Genomic_DNA"/>
</dbReference>
<dbReference type="SUPFAM" id="SSF55298">
    <property type="entry name" value="YjgF-like"/>
    <property type="match status" value="1"/>
</dbReference>
<dbReference type="GeneID" id="88084866"/>
<protein>
    <submittedName>
        <fullName evidence="2">LysR family transcriptional regulator</fullName>
    </submittedName>
</protein>
<dbReference type="PANTHER" id="PTHR43760">
    <property type="entry name" value="ENDORIBONUCLEASE-RELATED"/>
    <property type="match status" value="1"/>
</dbReference>
<evidence type="ECO:0000313" key="2">
    <source>
        <dbReference type="EMBL" id="AMS05346.1"/>
    </source>
</evidence>
<dbReference type="Pfam" id="PF14588">
    <property type="entry name" value="YjgF_endoribonc"/>
    <property type="match status" value="1"/>
</dbReference>
<sequence length="151" mass="14786">MSASQRLAELGVDLPQVAAPVADYVPAVRSGSQIVTAGQLPFVNGELPATGRVGAEVDVEDAASMARLAVLNAVAAAASVAGGVDAIAGVVKVVVFVNSAPDFTGQAAVANGASGLLGEVFGEAGRHARSAVGVASLPLGSPVEVELTVEV</sequence>
<gene>
    <name evidence="3" type="ORF">A8L58_09075</name>
    <name evidence="2" type="ORF">AXH35_07620</name>
</gene>
<feature type="domain" description="Endoribonuclease L-PSP/chorismate mutase-like" evidence="1">
    <location>
        <begin position="6"/>
        <end position="149"/>
    </location>
</feature>
<evidence type="ECO:0000259" key="1">
    <source>
        <dbReference type="Pfam" id="PF14588"/>
    </source>
</evidence>
<accession>A0A142KGV8</accession>
<dbReference type="PANTHER" id="PTHR43760:SF1">
    <property type="entry name" value="ENDORIBONUCLEASE L-PSP_CHORISMATE MUTASE-LIKE DOMAIN-CONTAINING PROTEIN"/>
    <property type="match status" value="1"/>
</dbReference>
<organism evidence="2 4">
    <name type="scientific">Acidipropionibacterium acidipropionici</name>
    <dbReference type="NCBI Taxonomy" id="1748"/>
    <lineage>
        <taxon>Bacteria</taxon>
        <taxon>Bacillati</taxon>
        <taxon>Actinomycetota</taxon>
        <taxon>Actinomycetes</taxon>
        <taxon>Propionibacteriales</taxon>
        <taxon>Propionibacteriaceae</taxon>
        <taxon>Acidipropionibacterium</taxon>
    </lineage>
</organism>
<dbReference type="Proteomes" id="UP000075221">
    <property type="component" value="Chromosome"/>
</dbReference>
<dbReference type="Proteomes" id="UP000178666">
    <property type="component" value="Chromosome"/>
</dbReference>
<dbReference type="RefSeq" id="WP_015071577.1">
    <property type="nucleotide sequence ID" value="NZ_CP013126.1"/>
</dbReference>
<reference evidence="2 4" key="2">
    <citation type="submission" date="2016-02" db="EMBL/GenBank/DDBJ databases">
        <title>Complete Genome Sequence of Propionibacterium acidipropionici ATCC 55737.</title>
        <authorList>
            <person name="Luna Flores C.H."/>
            <person name="Nielsen L.K."/>
            <person name="Marcellin E."/>
        </authorList>
    </citation>
    <scope>NUCLEOTIDE SEQUENCE [LARGE SCALE GENOMIC DNA]</scope>
    <source>
        <strain evidence="2 4">ATCC 55737</strain>
    </source>
</reference>
<keyword evidence="5" id="KW-1185">Reference proteome</keyword>
<reference evidence="3 5" key="1">
    <citation type="journal article" date="2016" name="Plant Dis.">
        <title>Improved production of propionic acid using genome shuffling.</title>
        <authorList>
            <person name="Luna-Flores C.H."/>
            <person name="Palfreyman R.W."/>
            <person name="Kromer J.O."/>
            <person name="Nielsen L.K."/>
            <person name="Marcellin E."/>
        </authorList>
    </citation>
    <scope>NUCLEOTIDE SEQUENCE [LARGE SCALE GENOMIC DNA]</scope>
    <source>
        <strain evidence="3 5">F3E8</strain>
    </source>
</reference>
<name>A0A142KGV8_9ACTN</name>
<evidence type="ECO:0000313" key="3">
    <source>
        <dbReference type="EMBL" id="AOZ46822.1"/>
    </source>
</evidence>
<dbReference type="EMBL" id="CP015970">
    <property type="protein sequence ID" value="AOZ46822.1"/>
    <property type="molecule type" value="Genomic_DNA"/>
</dbReference>
<dbReference type="InterPro" id="IPR035959">
    <property type="entry name" value="RutC-like_sf"/>
</dbReference>